<gene>
    <name evidence="1" type="ORF">PN838_21135</name>
</gene>
<evidence type="ECO:0000313" key="2">
    <source>
        <dbReference type="Proteomes" id="UP001528411"/>
    </source>
</evidence>
<reference evidence="1 2" key="1">
    <citation type="submission" date="2023-01" db="EMBL/GenBank/DDBJ databases">
        <title>Psychrosphaera sp. nov., isolated from marine algae.</title>
        <authorList>
            <person name="Bayburt H."/>
            <person name="Choi B.J."/>
            <person name="Kim J.M."/>
            <person name="Choi D.G."/>
            <person name="Jeon C.O."/>
        </authorList>
    </citation>
    <scope>NUCLEOTIDE SEQUENCE [LARGE SCALE GENOMIC DNA]</scope>
    <source>
        <strain evidence="1 2">G1-22</strain>
    </source>
</reference>
<dbReference type="Proteomes" id="UP001528411">
    <property type="component" value="Unassembled WGS sequence"/>
</dbReference>
<keyword evidence="2" id="KW-1185">Reference proteome</keyword>
<dbReference type="EMBL" id="JAQOMS010000002">
    <property type="protein sequence ID" value="MDC2890788.1"/>
    <property type="molecule type" value="Genomic_DNA"/>
</dbReference>
<organism evidence="1 2">
    <name type="scientific">Psychrosphaera algicola</name>
    <dbReference type="NCBI Taxonomy" id="3023714"/>
    <lineage>
        <taxon>Bacteria</taxon>
        <taxon>Pseudomonadati</taxon>
        <taxon>Pseudomonadota</taxon>
        <taxon>Gammaproteobacteria</taxon>
        <taxon>Alteromonadales</taxon>
        <taxon>Pseudoalteromonadaceae</taxon>
        <taxon>Psychrosphaera</taxon>
    </lineage>
</organism>
<protein>
    <submittedName>
        <fullName evidence="1">Uncharacterized protein</fullName>
    </submittedName>
</protein>
<sequence>MSRTLMAIGECMMELVEQSDDLLQRSYAGDTYNALVYAKRSFPEHDAQFFPRSVKTMSVRLW</sequence>
<evidence type="ECO:0000313" key="1">
    <source>
        <dbReference type="EMBL" id="MDC2890788.1"/>
    </source>
</evidence>
<name>A0ABT5FHX0_9GAMM</name>
<comment type="caution">
    <text evidence="1">The sequence shown here is derived from an EMBL/GenBank/DDBJ whole genome shotgun (WGS) entry which is preliminary data.</text>
</comment>
<proteinExistence type="predicted"/>
<dbReference type="RefSeq" id="WP_272181884.1">
    <property type="nucleotide sequence ID" value="NZ_JAQOMS010000002.1"/>
</dbReference>
<accession>A0ABT5FHX0</accession>